<feature type="transmembrane region" description="Helical" evidence="2">
    <location>
        <begin position="206"/>
        <end position="226"/>
    </location>
</feature>
<feature type="compositionally biased region" description="Polar residues" evidence="1">
    <location>
        <begin position="264"/>
        <end position="274"/>
    </location>
</feature>
<dbReference type="Pfam" id="PF20152">
    <property type="entry name" value="DUF6534"/>
    <property type="match status" value="1"/>
</dbReference>
<feature type="transmembrane region" description="Helical" evidence="2">
    <location>
        <begin position="232"/>
        <end position="252"/>
    </location>
</feature>
<dbReference type="EMBL" id="JARKIF010000048">
    <property type="protein sequence ID" value="KAJ7607659.1"/>
    <property type="molecule type" value="Genomic_DNA"/>
</dbReference>
<feature type="domain" description="DUF6534" evidence="3">
    <location>
        <begin position="169"/>
        <end position="256"/>
    </location>
</feature>
<dbReference type="AlphaFoldDB" id="A0AAD7F7V5"/>
<feature type="transmembrane region" description="Helical" evidence="2">
    <location>
        <begin position="162"/>
        <end position="185"/>
    </location>
</feature>
<organism evidence="4 5">
    <name type="scientific">Roridomyces roridus</name>
    <dbReference type="NCBI Taxonomy" id="1738132"/>
    <lineage>
        <taxon>Eukaryota</taxon>
        <taxon>Fungi</taxon>
        <taxon>Dikarya</taxon>
        <taxon>Basidiomycota</taxon>
        <taxon>Agaricomycotina</taxon>
        <taxon>Agaricomycetes</taxon>
        <taxon>Agaricomycetidae</taxon>
        <taxon>Agaricales</taxon>
        <taxon>Marasmiineae</taxon>
        <taxon>Mycenaceae</taxon>
        <taxon>Roridomyces</taxon>
    </lineage>
</organism>
<proteinExistence type="predicted"/>
<name>A0AAD7F7V5_9AGAR</name>
<evidence type="ECO:0000259" key="3">
    <source>
        <dbReference type="Pfam" id="PF20152"/>
    </source>
</evidence>
<dbReference type="PANTHER" id="PTHR40465">
    <property type="entry name" value="CHROMOSOME 1, WHOLE GENOME SHOTGUN SEQUENCE"/>
    <property type="match status" value="1"/>
</dbReference>
<evidence type="ECO:0000256" key="1">
    <source>
        <dbReference type="SAM" id="MobiDB-lite"/>
    </source>
</evidence>
<comment type="caution">
    <text evidence="4">The sequence shown here is derived from an EMBL/GenBank/DDBJ whole genome shotgun (WGS) entry which is preliminary data.</text>
</comment>
<keyword evidence="2" id="KW-1133">Transmembrane helix</keyword>
<evidence type="ECO:0000256" key="2">
    <source>
        <dbReference type="SAM" id="Phobius"/>
    </source>
</evidence>
<feature type="compositionally biased region" description="Basic and acidic residues" evidence="1">
    <location>
        <begin position="280"/>
        <end position="293"/>
    </location>
</feature>
<feature type="region of interest" description="Disordered" evidence="1">
    <location>
        <begin position="326"/>
        <end position="358"/>
    </location>
</feature>
<feature type="transmembrane region" description="Helical" evidence="2">
    <location>
        <begin position="48"/>
        <end position="72"/>
    </location>
</feature>
<protein>
    <recommendedName>
        <fullName evidence="3">DUF6534 domain-containing protein</fullName>
    </recommendedName>
</protein>
<keyword evidence="2" id="KW-0812">Transmembrane</keyword>
<dbReference type="Proteomes" id="UP001221142">
    <property type="component" value="Unassembled WGS sequence"/>
</dbReference>
<feature type="transmembrane region" description="Helical" evidence="2">
    <location>
        <begin position="6"/>
        <end position="27"/>
    </location>
</feature>
<dbReference type="PANTHER" id="PTHR40465:SF1">
    <property type="entry name" value="DUF6534 DOMAIN-CONTAINING PROTEIN"/>
    <property type="match status" value="1"/>
</dbReference>
<feature type="region of interest" description="Disordered" evidence="1">
    <location>
        <begin position="263"/>
        <end position="296"/>
    </location>
</feature>
<gene>
    <name evidence="4" type="ORF">FB45DRAFT_1130951</name>
</gene>
<evidence type="ECO:0000313" key="4">
    <source>
        <dbReference type="EMBL" id="KAJ7607659.1"/>
    </source>
</evidence>
<accession>A0AAD7F7V5</accession>
<keyword evidence="5" id="KW-1185">Reference proteome</keyword>
<reference evidence="4" key="1">
    <citation type="submission" date="2023-03" db="EMBL/GenBank/DDBJ databases">
        <title>Massive genome expansion in bonnet fungi (Mycena s.s.) driven by repeated elements and novel gene families across ecological guilds.</title>
        <authorList>
            <consortium name="Lawrence Berkeley National Laboratory"/>
            <person name="Harder C.B."/>
            <person name="Miyauchi S."/>
            <person name="Viragh M."/>
            <person name="Kuo A."/>
            <person name="Thoen E."/>
            <person name="Andreopoulos B."/>
            <person name="Lu D."/>
            <person name="Skrede I."/>
            <person name="Drula E."/>
            <person name="Henrissat B."/>
            <person name="Morin E."/>
            <person name="Kohler A."/>
            <person name="Barry K."/>
            <person name="LaButti K."/>
            <person name="Morin E."/>
            <person name="Salamov A."/>
            <person name="Lipzen A."/>
            <person name="Mereny Z."/>
            <person name="Hegedus B."/>
            <person name="Baldrian P."/>
            <person name="Stursova M."/>
            <person name="Weitz H."/>
            <person name="Taylor A."/>
            <person name="Grigoriev I.V."/>
            <person name="Nagy L.G."/>
            <person name="Martin F."/>
            <person name="Kauserud H."/>
        </authorList>
    </citation>
    <scope>NUCLEOTIDE SEQUENCE</scope>
    <source>
        <strain evidence="4">9284</strain>
    </source>
</reference>
<keyword evidence="2" id="KW-0472">Membrane</keyword>
<evidence type="ECO:0000313" key="5">
    <source>
        <dbReference type="Proteomes" id="UP001221142"/>
    </source>
</evidence>
<feature type="compositionally biased region" description="Basic and acidic residues" evidence="1">
    <location>
        <begin position="330"/>
        <end position="341"/>
    </location>
</feature>
<feature type="compositionally biased region" description="Acidic residues" evidence="1">
    <location>
        <begin position="349"/>
        <end position="358"/>
    </location>
</feature>
<sequence>MEGHEFLDKIIGTLLVTSWAHTVMYIAEGMQAYHYFKTYPTDPLTTRILVAVCCVVDTAALAGHYAGVYLYAVKNWGNAAYFLFEPWTACNYLMTTSVTAFIVQTYLIRRCWRVMPGGKSRLALTFVLVCSSWLTMASAVALTIKSSQHLAFADRSLTTVLALIWLIGSACTDILIAFTLVWHLYTMGTGLSRETKSVLFRLIRTTLQSGVFTAAAAILVLVIYLTDTASNANIGVGYLLGRLYTLTLLLNLNRRPKFGVGHTVNGQETMTMNGGDSDVQWERRSESQSESRSRSRAGWGSRKLIVHVTEETVAPSPVSTLEFATCGVGREGDSDGSDDRVAIGGSSTDDSEPVVERN</sequence>
<feature type="transmembrane region" description="Helical" evidence="2">
    <location>
        <begin position="121"/>
        <end position="142"/>
    </location>
</feature>
<dbReference type="InterPro" id="IPR045339">
    <property type="entry name" value="DUF6534"/>
</dbReference>